<evidence type="ECO:0000313" key="2">
    <source>
        <dbReference type="EMBL" id="EMA36166.1"/>
    </source>
</evidence>
<feature type="domain" description="DUF8009" evidence="1">
    <location>
        <begin position="4"/>
        <end position="141"/>
    </location>
</feature>
<sequence length="141" mass="15648">MPDDGDYRTIRSIAVHTDDIVTAAEANHTAGPRTVLRVTPPFTPRMRARIHVEHDGEYAGSPAPLHIDPRRLVDAPAYPTPDATEVRLRADPEVEYTVERHHERHTEAVDEWRAALADRVVESVELDGERGPHEVAVAALG</sequence>
<dbReference type="PATRIC" id="fig|1132509.6.peg.3571"/>
<keyword evidence="3" id="KW-1185">Reference proteome</keyword>
<gene>
    <name evidence="2" type="ORF">C447_15376</name>
</gene>
<comment type="caution">
    <text evidence="2">The sequence shown here is derived from an EMBL/GenBank/DDBJ whole genome shotgun (WGS) entry which is preliminary data.</text>
</comment>
<accession>M0LRR3</accession>
<dbReference type="eggNOG" id="arCOG04661">
    <property type="taxonomic scope" value="Archaea"/>
</dbReference>
<name>M0LRR3_9EURY</name>
<dbReference type="InterPro" id="IPR058322">
    <property type="entry name" value="DUF8009"/>
</dbReference>
<dbReference type="AlphaFoldDB" id="M0LRR3"/>
<organism evidence="2 3">
    <name type="scientific">Halococcus hamelinensis 100A6</name>
    <dbReference type="NCBI Taxonomy" id="1132509"/>
    <lineage>
        <taxon>Archaea</taxon>
        <taxon>Methanobacteriati</taxon>
        <taxon>Methanobacteriota</taxon>
        <taxon>Stenosarchaea group</taxon>
        <taxon>Halobacteria</taxon>
        <taxon>Halobacteriales</taxon>
        <taxon>Halococcaceae</taxon>
        <taxon>Halococcus</taxon>
    </lineage>
</organism>
<dbReference type="OrthoDB" id="199191at2157"/>
<protein>
    <recommendedName>
        <fullName evidence="1">DUF8009 domain-containing protein</fullName>
    </recommendedName>
</protein>
<reference evidence="2 3" key="1">
    <citation type="journal article" date="2014" name="PLoS Genet.">
        <title>Phylogenetically driven sequencing of extremely halophilic archaea reveals strategies for static and dynamic osmo-response.</title>
        <authorList>
            <person name="Becker E.A."/>
            <person name="Seitzer P.M."/>
            <person name="Tritt A."/>
            <person name="Larsen D."/>
            <person name="Krusor M."/>
            <person name="Yao A.I."/>
            <person name="Wu D."/>
            <person name="Madern D."/>
            <person name="Eisen J.A."/>
            <person name="Darling A.E."/>
            <person name="Facciotti M.T."/>
        </authorList>
    </citation>
    <scope>NUCLEOTIDE SEQUENCE [LARGE SCALE GENOMIC DNA]</scope>
    <source>
        <strain evidence="2 3">100A6</strain>
    </source>
</reference>
<evidence type="ECO:0000259" key="1">
    <source>
        <dbReference type="Pfam" id="PF26033"/>
    </source>
</evidence>
<dbReference type="EMBL" id="AOMB01000042">
    <property type="protein sequence ID" value="EMA36166.1"/>
    <property type="molecule type" value="Genomic_DNA"/>
</dbReference>
<proteinExistence type="predicted"/>
<dbReference type="Pfam" id="PF26033">
    <property type="entry name" value="DUF8009"/>
    <property type="match status" value="1"/>
</dbReference>
<dbReference type="RefSeq" id="WP_007695432.1">
    <property type="nucleotide sequence ID" value="NZ_AJRK01000109.1"/>
</dbReference>
<evidence type="ECO:0000313" key="3">
    <source>
        <dbReference type="Proteomes" id="UP000011566"/>
    </source>
</evidence>
<dbReference type="Proteomes" id="UP000011566">
    <property type="component" value="Unassembled WGS sequence"/>
</dbReference>